<dbReference type="Gene3D" id="3.30.470.20">
    <property type="entry name" value="ATP-grasp fold, B domain"/>
    <property type="match status" value="1"/>
</dbReference>
<dbReference type="GO" id="GO:0005524">
    <property type="term" value="F:ATP binding"/>
    <property type="evidence" value="ECO:0007669"/>
    <property type="project" value="InterPro"/>
</dbReference>
<comment type="caution">
    <text evidence="2">The sequence shown here is derived from an EMBL/GenBank/DDBJ whole genome shotgun (WGS) entry which is preliminary data.</text>
</comment>
<protein>
    <recommendedName>
        <fullName evidence="1">ATP-grasp fold PylC-type domain-containing protein</fullName>
    </recommendedName>
</protein>
<dbReference type="GO" id="GO:0046872">
    <property type="term" value="F:metal ion binding"/>
    <property type="evidence" value="ECO:0007669"/>
    <property type="project" value="InterPro"/>
</dbReference>
<organism evidence="2 3">
    <name type="scientific">bacterium (Candidatus Blackallbacteria) CG17_big_fil_post_rev_8_21_14_2_50_48_46</name>
    <dbReference type="NCBI Taxonomy" id="2014261"/>
    <lineage>
        <taxon>Bacteria</taxon>
        <taxon>Candidatus Blackallbacteria</taxon>
    </lineage>
</organism>
<dbReference type="SUPFAM" id="SSF56059">
    <property type="entry name" value="Glutathione synthetase ATP-binding domain-like"/>
    <property type="match status" value="1"/>
</dbReference>
<sequence>MSRHYERVLFTGGRSPATLALLRLFAARGARCFVAESITPNLAGASRFCQKNLRVPPPNQDPEAYIAALEKYIQAYKIELLVPTCEEVFFISRWKHQLEKQCTVFTSSIDILTHLHSKYQFIQLLKALKLSAPETVKVETKSQLEAALAEFPSYVLKPEFSRFSNFVMINQAPETCLAKISPTAEIPWVVQAFLEGPQYCSYSVARAGKLLAHSVYASTYCAGLGSTIYFESAGIPAILRIVEKIVAALDYTGQIAFDFIHAEGRYWPIECNPRATTGTLLFTVDDDLPAAFSPDYPGPVIHPSGEKNSMVTLAMYLYALPQLKSLSEFRTWWAKMGMAEDAIFHWDDLQPFIKQFQIMWKTWLLAKKHQVTLLEASTLDIEWNGHWPARSKQ</sequence>
<dbReference type="InterPro" id="IPR003806">
    <property type="entry name" value="ATP-grasp_PylC-type"/>
</dbReference>
<dbReference type="Proteomes" id="UP000231019">
    <property type="component" value="Unassembled WGS sequence"/>
</dbReference>
<accession>A0A2M7GAL2</accession>
<name>A0A2M7GAL2_9BACT</name>
<feature type="domain" description="ATP-grasp fold PylC-type" evidence="1">
    <location>
        <begin position="117"/>
        <end position="277"/>
    </location>
</feature>
<dbReference type="Gene3D" id="3.40.50.20">
    <property type="match status" value="1"/>
</dbReference>
<dbReference type="Pfam" id="PF02655">
    <property type="entry name" value="ATP-grasp_3"/>
    <property type="match status" value="1"/>
</dbReference>
<reference evidence="2 3" key="1">
    <citation type="submission" date="2017-09" db="EMBL/GenBank/DDBJ databases">
        <title>Depth-based differentiation of microbial function through sediment-hosted aquifers and enrichment of novel symbionts in the deep terrestrial subsurface.</title>
        <authorList>
            <person name="Probst A.J."/>
            <person name="Ladd B."/>
            <person name="Jarett J.K."/>
            <person name="Geller-Mcgrath D.E."/>
            <person name="Sieber C.M."/>
            <person name="Emerson J.B."/>
            <person name="Anantharaman K."/>
            <person name="Thomas B.C."/>
            <person name="Malmstrom R."/>
            <person name="Stieglmeier M."/>
            <person name="Klingl A."/>
            <person name="Woyke T."/>
            <person name="Ryan C.M."/>
            <person name="Banfield J.F."/>
        </authorList>
    </citation>
    <scope>NUCLEOTIDE SEQUENCE [LARGE SCALE GENOMIC DNA]</scope>
    <source>
        <strain evidence="2">CG17_big_fil_post_rev_8_21_14_2_50_48_46</strain>
    </source>
</reference>
<evidence type="ECO:0000259" key="1">
    <source>
        <dbReference type="Pfam" id="PF02655"/>
    </source>
</evidence>
<evidence type="ECO:0000313" key="3">
    <source>
        <dbReference type="Proteomes" id="UP000231019"/>
    </source>
</evidence>
<gene>
    <name evidence="2" type="ORF">COW36_01905</name>
</gene>
<proteinExistence type="predicted"/>
<dbReference type="EMBL" id="PFFQ01000005">
    <property type="protein sequence ID" value="PIW19190.1"/>
    <property type="molecule type" value="Genomic_DNA"/>
</dbReference>
<evidence type="ECO:0000313" key="2">
    <source>
        <dbReference type="EMBL" id="PIW19190.1"/>
    </source>
</evidence>
<dbReference type="AlphaFoldDB" id="A0A2M7GAL2"/>